<organism evidence="12 13">
    <name type="scientific">Spirosoma terrae</name>
    <dbReference type="NCBI Taxonomy" id="1968276"/>
    <lineage>
        <taxon>Bacteria</taxon>
        <taxon>Pseudomonadati</taxon>
        <taxon>Bacteroidota</taxon>
        <taxon>Cytophagia</taxon>
        <taxon>Cytophagales</taxon>
        <taxon>Cytophagaceae</taxon>
        <taxon>Spirosoma</taxon>
    </lineage>
</organism>
<dbReference type="Gene3D" id="2.170.130.10">
    <property type="entry name" value="TonB-dependent receptor, plug domain"/>
    <property type="match status" value="1"/>
</dbReference>
<dbReference type="SUPFAM" id="SSF49464">
    <property type="entry name" value="Carboxypeptidase regulatory domain-like"/>
    <property type="match status" value="1"/>
</dbReference>
<dbReference type="AlphaFoldDB" id="A0A6L9LH62"/>
<comment type="caution">
    <text evidence="12">The sequence shown here is derived from an EMBL/GenBank/DDBJ whole genome shotgun (WGS) entry which is preliminary data.</text>
</comment>
<dbReference type="GO" id="GO:0009279">
    <property type="term" value="C:cell outer membrane"/>
    <property type="evidence" value="ECO:0007669"/>
    <property type="project" value="UniProtKB-SubCell"/>
</dbReference>
<evidence type="ECO:0000256" key="4">
    <source>
        <dbReference type="ARBA" id="ARBA00022692"/>
    </source>
</evidence>
<keyword evidence="9" id="KW-0732">Signal</keyword>
<protein>
    <submittedName>
        <fullName evidence="12">Outer membrane beta-barrel protein</fullName>
    </submittedName>
</protein>
<feature type="signal peptide" evidence="9">
    <location>
        <begin position="1"/>
        <end position="24"/>
    </location>
</feature>
<dbReference type="EMBL" id="JAAFZH010000016">
    <property type="protein sequence ID" value="NDU98273.1"/>
    <property type="molecule type" value="Genomic_DNA"/>
</dbReference>
<dbReference type="Pfam" id="PF07715">
    <property type="entry name" value="Plug"/>
    <property type="match status" value="1"/>
</dbReference>
<dbReference type="Gene3D" id="2.40.170.20">
    <property type="entry name" value="TonB-dependent receptor, beta-barrel domain"/>
    <property type="match status" value="1"/>
</dbReference>
<evidence type="ECO:0000256" key="6">
    <source>
        <dbReference type="ARBA" id="ARBA00023237"/>
    </source>
</evidence>
<keyword evidence="2 7" id="KW-0813">Transport</keyword>
<evidence type="ECO:0000259" key="10">
    <source>
        <dbReference type="Pfam" id="PF07715"/>
    </source>
</evidence>
<evidence type="ECO:0000256" key="5">
    <source>
        <dbReference type="ARBA" id="ARBA00023136"/>
    </source>
</evidence>
<dbReference type="RefSeq" id="WP_163954406.1">
    <property type="nucleotide sequence ID" value="NZ_JAAFZH010000016.1"/>
</dbReference>
<evidence type="ECO:0000256" key="1">
    <source>
        <dbReference type="ARBA" id="ARBA00004571"/>
    </source>
</evidence>
<feature type="region of interest" description="Disordered" evidence="8">
    <location>
        <begin position="400"/>
        <end position="419"/>
    </location>
</feature>
<dbReference type="InterPro" id="IPR036942">
    <property type="entry name" value="Beta-barrel_TonB_sf"/>
</dbReference>
<accession>A0A6L9LH62</accession>
<proteinExistence type="inferred from homology"/>
<evidence type="ECO:0000256" key="9">
    <source>
        <dbReference type="SAM" id="SignalP"/>
    </source>
</evidence>
<dbReference type="InterPro" id="IPR037066">
    <property type="entry name" value="Plug_dom_sf"/>
</dbReference>
<sequence length="801" mass="90724">MNKALRLLYGCLLAISLSSSLLFAQSGTILINVREANQQPVIGATLRLTDRADTTRKLYAISDTAGKASFRVTAGRSYRLLVTSIGYKPLLHELLNAADQLTLIMQSDNVQLQGVSVTAAKPLVRQEDDKTIVDPEPIAATSTSAYELLEKTPGLFLDPDGNVYLSSTTPATIYINGREQKMSAADIASLLKSLPPNSIARMEVLRTPSARYDASSSGGIVNVILKKGVNIGMTGSANAGFNQGRFGNQFVGLNLNYNQGRRSSYLNLNYTRRNTYEQIQTNRAFSTDSILRQNAYTTYPAQIFYTGYGVGFEVSKKWDLNVDGRFSWNESNSSASNMNQISQISTDRLLSDNLNQIDGSNRLLSVTQGVTAKYKIDTLGSELITDVSYNFMGNRGSQDFSTQYLRPESPRTSGDGDFDSQRNLLAVQVDLKYKLTKSITLETGTKVTWQQFNSRQDYFTWRSNQRVPDAGRTNAFDYRENINAAYAQISKSFGAFLLKGGVRFENTNMDGHQRVPVDTTFKINRTDLFPYVYLSRRVAKVAGYELRSYLVYRRSITRPAYDYLNPAARYVDQYLFDRGNPALRPQFTENYEVNISVEDRPLFAIGQNNTRDIFTNVVYQDPARPSIAYRTYDNLGVNKETYFRALAGIPPIKRYFFVVGAQYNYNEYSGIYENKPLNFKRGSWSFFTYHSLKIDTRSTFTLNGFIRTRGQLQFYELSNFGGLNMSLNRKFMKDKLMVTLTANDIFFTNYYQFTLQQGSVSADGLRRNDTRRFGLTLRYNFGLRKKEERTNMFNMEAPAQN</sequence>
<evidence type="ECO:0000313" key="12">
    <source>
        <dbReference type="EMBL" id="NDU98273.1"/>
    </source>
</evidence>
<name>A0A6L9LH62_9BACT</name>
<evidence type="ECO:0000256" key="7">
    <source>
        <dbReference type="PROSITE-ProRule" id="PRU01360"/>
    </source>
</evidence>
<gene>
    <name evidence="12" type="ORF">GK108_25535</name>
</gene>
<dbReference type="PANTHER" id="PTHR40980:SF3">
    <property type="entry name" value="TONB-DEPENDENT RECEPTOR-LIKE BETA-BARREL DOMAIN-CONTAINING PROTEIN"/>
    <property type="match status" value="1"/>
</dbReference>
<evidence type="ECO:0000259" key="11">
    <source>
        <dbReference type="Pfam" id="PF14905"/>
    </source>
</evidence>
<evidence type="ECO:0000313" key="13">
    <source>
        <dbReference type="Proteomes" id="UP000474175"/>
    </source>
</evidence>
<evidence type="ECO:0000256" key="2">
    <source>
        <dbReference type="ARBA" id="ARBA00022448"/>
    </source>
</evidence>
<feature type="domain" description="Outer membrane protein beta-barrel" evidence="11">
    <location>
        <begin position="375"/>
        <end position="779"/>
    </location>
</feature>
<keyword evidence="5 7" id="KW-0472">Membrane</keyword>
<dbReference type="InterPro" id="IPR012910">
    <property type="entry name" value="Plug_dom"/>
</dbReference>
<comment type="similarity">
    <text evidence="7">Belongs to the TonB-dependent receptor family.</text>
</comment>
<keyword evidence="4 7" id="KW-0812">Transmembrane</keyword>
<keyword evidence="3 7" id="KW-1134">Transmembrane beta strand</keyword>
<feature type="domain" description="TonB-dependent receptor plug" evidence="10">
    <location>
        <begin position="132"/>
        <end position="220"/>
    </location>
</feature>
<keyword evidence="6 7" id="KW-0998">Cell outer membrane</keyword>
<dbReference type="PROSITE" id="PS52016">
    <property type="entry name" value="TONB_DEPENDENT_REC_3"/>
    <property type="match status" value="1"/>
</dbReference>
<feature type="chain" id="PRO_5027031838" evidence="9">
    <location>
        <begin position="25"/>
        <end position="801"/>
    </location>
</feature>
<comment type="subcellular location">
    <subcellularLocation>
        <location evidence="1 7">Cell outer membrane</location>
        <topology evidence="1 7">Multi-pass membrane protein</topology>
    </subcellularLocation>
</comment>
<dbReference type="Pfam" id="PF14905">
    <property type="entry name" value="OMP_b-brl_3"/>
    <property type="match status" value="1"/>
</dbReference>
<reference evidence="12 13" key="1">
    <citation type="submission" date="2020-02" db="EMBL/GenBank/DDBJ databases">
        <title>Draft genome sequence of two Spirosoma agri KCTC 52727 and Spirosoma terrae KCTC 52035.</title>
        <authorList>
            <person name="Rojas J."/>
            <person name="Ambika Manirajan B."/>
            <person name="Suarez C."/>
            <person name="Ratering S."/>
            <person name="Schnell S."/>
        </authorList>
    </citation>
    <scope>NUCLEOTIDE SEQUENCE [LARGE SCALE GENOMIC DNA]</scope>
    <source>
        <strain evidence="12 13">KCTC 52035</strain>
    </source>
</reference>
<dbReference type="Proteomes" id="UP000474175">
    <property type="component" value="Unassembled WGS sequence"/>
</dbReference>
<dbReference type="InterPro" id="IPR041700">
    <property type="entry name" value="OMP_b-brl_3"/>
</dbReference>
<dbReference type="InterPro" id="IPR039426">
    <property type="entry name" value="TonB-dep_rcpt-like"/>
</dbReference>
<dbReference type="PANTHER" id="PTHR40980">
    <property type="entry name" value="PLUG DOMAIN-CONTAINING PROTEIN"/>
    <property type="match status" value="1"/>
</dbReference>
<evidence type="ECO:0000256" key="8">
    <source>
        <dbReference type="SAM" id="MobiDB-lite"/>
    </source>
</evidence>
<keyword evidence="13" id="KW-1185">Reference proteome</keyword>
<evidence type="ECO:0000256" key="3">
    <source>
        <dbReference type="ARBA" id="ARBA00022452"/>
    </source>
</evidence>
<dbReference type="InterPro" id="IPR008969">
    <property type="entry name" value="CarboxyPept-like_regulatory"/>
</dbReference>
<dbReference type="SUPFAM" id="SSF56935">
    <property type="entry name" value="Porins"/>
    <property type="match status" value="1"/>
</dbReference>